<reference evidence="2 3" key="1">
    <citation type="submission" date="2016-03" db="EMBL/GenBank/DDBJ databases">
        <title>Trachymyrmex septentrionalis WGS genome.</title>
        <authorList>
            <person name="Nygaard S."/>
            <person name="Hu H."/>
            <person name="Boomsma J."/>
            <person name="Zhang G."/>
        </authorList>
    </citation>
    <scope>NUCLEOTIDE SEQUENCE [LARGE SCALE GENOMIC DNA]</scope>
    <source>
        <strain evidence="2">Tsep2-gDNA-1</strain>
        <tissue evidence="2">Whole body</tissue>
    </source>
</reference>
<dbReference type="AlphaFoldDB" id="A0A195FNU7"/>
<evidence type="ECO:0000313" key="3">
    <source>
        <dbReference type="Proteomes" id="UP000078541"/>
    </source>
</evidence>
<feature type="region of interest" description="Disordered" evidence="1">
    <location>
        <begin position="123"/>
        <end position="208"/>
    </location>
</feature>
<keyword evidence="3" id="KW-1185">Reference proteome</keyword>
<dbReference type="STRING" id="34720.A0A195FNU7"/>
<dbReference type="EMBL" id="KQ981382">
    <property type="protein sequence ID" value="KYN42086.1"/>
    <property type="molecule type" value="Genomic_DNA"/>
</dbReference>
<protein>
    <submittedName>
        <fullName evidence="2">Uncharacterized protein</fullName>
    </submittedName>
</protein>
<name>A0A195FNU7_9HYME</name>
<gene>
    <name evidence="2" type="ORF">ALC56_03224</name>
</gene>
<evidence type="ECO:0000256" key="1">
    <source>
        <dbReference type="SAM" id="MobiDB-lite"/>
    </source>
</evidence>
<organism evidence="2 3">
    <name type="scientific">Trachymyrmex septentrionalis</name>
    <dbReference type="NCBI Taxonomy" id="34720"/>
    <lineage>
        <taxon>Eukaryota</taxon>
        <taxon>Metazoa</taxon>
        <taxon>Ecdysozoa</taxon>
        <taxon>Arthropoda</taxon>
        <taxon>Hexapoda</taxon>
        <taxon>Insecta</taxon>
        <taxon>Pterygota</taxon>
        <taxon>Neoptera</taxon>
        <taxon>Endopterygota</taxon>
        <taxon>Hymenoptera</taxon>
        <taxon>Apocrita</taxon>
        <taxon>Aculeata</taxon>
        <taxon>Formicoidea</taxon>
        <taxon>Formicidae</taxon>
        <taxon>Myrmicinae</taxon>
        <taxon>Trachymyrmex</taxon>
    </lineage>
</organism>
<feature type="compositionally biased region" description="Basic and acidic residues" evidence="1">
    <location>
        <begin position="179"/>
        <end position="208"/>
    </location>
</feature>
<proteinExistence type="predicted"/>
<accession>A0A195FNU7</accession>
<sequence length="239" mass="26875">MRGVSYSLGQIYDQWTPGSVGKGDRSLRHPDLFTFPDLGLAWRATVFNLIFEETTFAANVPPPTQHRRMKSTVMSNRRDLATDSVWHFALHAKRRNVGRGNPMLPRRTERRECVESICHGAGHVDTNRQEGSSKKYSHFPRSGERRQGLAMGSGREMEMGAHGEGNGRGARRTKGSKILIEKEGGTQKKRQASDKAGSDNNRSGEESRLPEVYAKCKLVEHTIRDIMLDLDNLLTTSRK</sequence>
<dbReference type="Proteomes" id="UP000078541">
    <property type="component" value="Unassembled WGS sequence"/>
</dbReference>
<evidence type="ECO:0000313" key="2">
    <source>
        <dbReference type="EMBL" id="KYN42086.1"/>
    </source>
</evidence>